<accession>A0ABY6U5C9</accession>
<dbReference type="Proteomes" id="UP000766486">
    <property type="component" value="Unassembled WGS sequence"/>
</dbReference>
<evidence type="ECO:0000313" key="1">
    <source>
        <dbReference type="EMBL" id="VUC25787.1"/>
    </source>
</evidence>
<organism evidence="1 2">
    <name type="scientific">Bionectria ochroleuca</name>
    <name type="common">Gliocladium roseum</name>
    <dbReference type="NCBI Taxonomy" id="29856"/>
    <lineage>
        <taxon>Eukaryota</taxon>
        <taxon>Fungi</taxon>
        <taxon>Dikarya</taxon>
        <taxon>Ascomycota</taxon>
        <taxon>Pezizomycotina</taxon>
        <taxon>Sordariomycetes</taxon>
        <taxon>Hypocreomycetidae</taxon>
        <taxon>Hypocreales</taxon>
        <taxon>Bionectriaceae</taxon>
        <taxon>Clonostachys</taxon>
    </lineage>
</organism>
<comment type="caution">
    <text evidence="1">The sequence shown here is derived from an EMBL/GenBank/DDBJ whole genome shotgun (WGS) entry which is preliminary data.</text>
</comment>
<evidence type="ECO:0000313" key="2">
    <source>
        <dbReference type="Proteomes" id="UP000766486"/>
    </source>
</evidence>
<proteinExistence type="predicted"/>
<name>A0ABY6U5C9_BIOOC</name>
<keyword evidence="2" id="KW-1185">Reference proteome</keyword>
<sequence length="363" mass="40655">MAAVHAPDLAAYRRSSKSKSKTTVLGDGRLDRIYALPYMNLEDLARENALLFLLNSRVRHPPSRFALMDEQSLTFAIWIETIRPQPVGSLGEAYRMDLWTGDLDRYGQIEHYEPSSTETTAGRTPNVPPGLLVLDLQAALLQALRDIVALILQDNPLEVYAETGPIAPELPPLSLHPGEDSPSVVDLALARPYLVPEKVDVARLSSLAHARVAEWVDYGWAMREDPGFFAEVIGDWHEHSSTSTNIRLSNVKLAPHTQTIQGKLTEWSHNASSAINEPYEGIAVWGFFAKQLDELASLREEFARGEYECEYEEDIPGYREILKRILTLLELRVIEKAARELSFILPSSPPWRDLFIQGKGASS</sequence>
<dbReference type="EMBL" id="CABFNS010000740">
    <property type="protein sequence ID" value="VUC25787.1"/>
    <property type="molecule type" value="Genomic_DNA"/>
</dbReference>
<protein>
    <submittedName>
        <fullName evidence="1">Uncharacterized protein</fullName>
    </submittedName>
</protein>
<reference evidence="1 2" key="1">
    <citation type="submission" date="2019-06" db="EMBL/GenBank/DDBJ databases">
        <authorList>
            <person name="Broberg M."/>
        </authorList>
    </citation>
    <scope>NUCLEOTIDE SEQUENCE [LARGE SCALE GENOMIC DNA]</scope>
</reference>
<gene>
    <name evidence="1" type="ORF">CLO192961_LOCUS176167</name>
</gene>
<dbReference type="PANTHER" id="PTHR40788:SF2">
    <property type="entry name" value="CLR5 DOMAIN-CONTAINING PROTEIN"/>
    <property type="match status" value="1"/>
</dbReference>
<dbReference type="PANTHER" id="PTHR40788">
    <property type="entry name" value="CLR5 DOMAIN-CONTAINING PROTEIN-RELATED"/>
    <property type="match status" value="1"/>
</dbReference>